<feature type="transmembrane region" description="Helical" evidence="5">
    <location>
        <begin position="116"/>
        <end position="135"/>
    </location>
</feature>
<keyword evidence="3 5" id="KW-1133">Transmembrane helix</keyword>
<feature type="transmembrane region" description="Helical" evidence="5">
    <location>
        <begin position="323"/>
        <end position="339"/>
    </location>
</feature>
<dbReference type="FunFam" id="1.20.1250.20:FF:000082">
    <property type="entry name" value="MFS multidrug transporter, putative"/>
    <property type="match status" value="1"/>
</dbReference>
<dbReference type="AlphaFoldDB" id="A0A1B7N880"/>
<feature type="domain" description="Major facilitator superfamily (MFS) profile" evidence="6">
    <location>
        <begin position="52"/>
        <end position="478"/>
    </location>
</feature>
<evidence type="ECO:0000256" key="5">
    <source>
        <dbReference type="SAM" id="Phobius"/>
    </source>
</evidence>
<feature type="transmembrane region" description="Helical" evidence="5">
    <location>
        <begin position="418"/>
        <end position="440"/>
    </location>
</feature>
<feature type="transmembrane region" description="Helical" evidence="5">
    <location>
        <begin position="452"/>
        <end position="474"/>
    </location>
</feature>
<evidence type="ECO:0000313" key="7">
    <source>
        <dbReference type="EMBL" id="OAX41036.1"/>
    </source>
</evidence>
<evidence type="ECO:0000259" key="6">
    <source>
        <dbReference type="PROSITE" id="PS50850"/>
    </source>
</evidence>
<evidence type="ECO:0000256" key="4">
    <source>
        <dbReference type="ARBA" id="ARBA00023136"/>
    </source>
</evidence>
<proteinExistence type="predicted"/>
<feature type="transmembrane region" description="Helical" evidence="5">
    <location>
        <begin position="52"/>
        <end position="74"/>
    </location>
</feature>
<reference evidence="7 8" key="1">
    <citation type="submission" date="2016-06" db="EMBL/GenBank/DDBJ databases">
        <title>Comparative genomics of the ectomycorrhizal sister species Rhizopogon vinicolor and Rhizopogon vesiculosus (Basidiomycota: Boletales) reveals a divergence of the mating type B locus.</title>
        <authorList>
            <consortium name="DOE Joint Genome Institute"/>
            <person name="Mujic A.B."/>
            <person name="Kuo A."/>
            <person name="Tritt A."/>
            <person name="Lipzen A."/>
            <person name="Chen C."/>
            <person name="Johnson J."/>
            <person name="Sharma A."/>
            <person name="Barry K."/>
            <person name="Grigoriev I.V."/>
            <person name="Spatafora J.W."/>
        </authorList>
    </citation>
    <scope>NUCLEOTIDE SEQUENCE [LARGE SCALE GENOMIC DNA]</scope>
    <source>
        <strain evidence="7 8">AM-OR11-026</strain>
    </source>
</reference>
<feature type="transmembrane region" description="Helical" evidence="5">
    <location>
        <begin position="177"/>
        <end position="198"/>
    </location>
</feature>
<evidence type="ECO:0000256" key="3">
    <source>
        <dbReference type="ARBA" id="ARBA00022989"/>
    </source>
</evidence>
<protein>
    <submittedName>
        <fullName evidence="7">MFS general substrate transporter</fullName>
    </submittedName>
</protein>
<feature type="transmembrane region" description="Helical" evidence="5">
    <location>
        <begin position="284"/>
        <end position="303"/>
    </location>
</feature>
<dbReference type="InterPro" id="IPR036259">
    <property type="entry name" value="MFS_trans_sf"/>
</dbReference>
<dbReference type="OrthoDB" id="5376138at2759"/>
<dbReference type="GO" id="GO:0005886">
    <property type="term" value="C:plasma membrane"/>
    <property type="evidence" value="ECO:0007669"/>
    <property type="project" value="TreeGrafter"/>
</dbReference>
<dbReference type="STRING" id="1314800.A0A1B7N880"/>
<feature type="transmembrane region" description="Helical" evidence="5">
    <location>
        <begin position="359"/>
        <end position="380"/>
    </location>
</feature>
<dbReference type="InterPro" id="IPR020846">
    <property type="entry name" value="MFS_dom"/>
</dbReference>
<keyword evidence="8" id="KW-1185">Reference proteome</keyword>
<evidence type="ECO:0000256" key="2">
    <source>
        <dbReference type="ARBA" id="ARBA00022692"/>
    </source>
</evidence>
<dbReference type="GO" id="GO:0022857">
    <property type="term" value="F:transmembrane transporter activity"/>
    <property type="evidence" value="ECO:0007669"/>
    <property type="project" value="InterPro"/>
</dbReference>
<gene>
    <name evidence="7" type="ORF">K503DRAFT_798318</name>
</gene>
<evidence type="ECO:0000313" key="8">
    <source>
        <dbReference type="Proteomes" id="UP000092154"/>
    </source>
</evidence>
<dbReference type="EMBL" id="KV448192">
    <property type="protein sequence ID" value="OAX41036.1"/>
    <property type="molecule type" value="Genomic_DNA"/>
</dbReference>
<feature type="transmembrane region" description="Helical" evidence="5">
    <location>
        <begin position="386"/>
        <end position="411"/>
    </location>
</feature>
<dbReference type="PANTHER" id="PTHR23502">
    <property type="entry name" value="MAJOR FACILITATOR SUPERFAMILY"/>
    <property type="match status" value="1"/>
</dbReference>
<accession>A0A1B7N880</accession>
<dbReference type="InterPro" id="IPR011701">
    <property type="entry name" value="MFS"/>
</dbReference>
<organism evidence="7 8">
    <name type="scientific">Rhizopogon vinicolor AM-OR11-026</name>
    <dbReference type="NCBI Taxonomy" id="1314800"/>
    <lineage>
        <taxon>Eukaryota</taxon>
        <taxon>Fungi</taxon>
        <taxon>Dikarya</taxon>
        <taxon>Basidiomycota</taxon>
        <taxon>Agaricomycotina</taxon>
        <taxon>Agaricomycetes</taxon>
        <taxon>Agaricomycetidae</taxon>
        <taxon>Boletales</taxon>
        <taxon>Suillineae</taxon>
        <taxon>Rhizopogonaceae</taxon>
        <taxon>Rhizopogon</taxon>
    </lineage>
</organism>
<dbReference type="InParanoid" id="A0A1B7N880"/>
<dbReference type="PROSITE" id="PS50850">
    <property type="entry name" value="MFS"/>
    <property type="match status" value="1"/>
</dbReference>
<keyword evidence="2 5" id="KW-0812">Transmembrane</keyword>
<feature type="transmembrane region" description="Helical" evidence="5">
    <location>
        <begin position="210"/>
        <end position="228"/>
    </location>
</feature>
<dbReference type="Pfam" id="PF07690">
    <property type="entry name" value="MFS_1"/>
    <property type="match status" value="1"/>
</dbReference>
<evidence type="ECO:0000256" key="1">
    <source>
        <dbReference type="ARBA" id="ARBA00004141"/>
    </source>
</evidence>
<comment type="subcellular location">
    <subcellularLocation>
        <location evidence="1">Membrane</location>
        <topology evidence="1">Multi-pass membrane protein</topology>
    </subcellularLocation>
</comment>
<feature type="transmembrane region" description="Helical" evidence="5">
    <location>
        <begin position="147"/>
        <end position="165"/>
    </location>
</feature>
<sequence>MTAIQESEKPDIVSTPSSTIHVAEDNDKFLVTFEEYDERDPINFSYRTKWTVTLVACAFAAIVGAASSSFSMGYQSMMRDLNCTQFQATVGLSMWSLGFGFVPLITSSFTEEFGRLHIYIVSSFGFMLTEMMIALSPNIQTVMLGRLLGGAFGSTGATLVGGSVADIWQPHERGQPMAFFALACVAAQGLGPVIAGVIEADPRLGWRWIQWVHVMFTGAYFISVVLLMKETRATIVLTRLARKKRKETGDNRYRAQAEIEKESLITLIKISCTRPIYLLATEPIVQSFSLWVGFTWGVVFALVESVSPEFQAVYGFDIQNTGFMFSTIILGSFIGYFANMYQEKLYQKYYPRKRQEARLYLPCIAATLLPIGMFIYAWTARPEVPWIAPAIGLTIFMSGAFVIYMVVFLYLADCYGTYASSAIAGQSLCRNFAAGAFPLFTTQMFARLTYKWGLTLFACVGVALVPIPWVLFFYGSKIRARSKVSRRILDDEELRAKMGK</sequence>
<dbReference type="PANTHER" id="PTHR23502:SF134">
    <property type="entry name" value="MAJOR FACILITATOR SUPERFAMILY (MFS) PROFILE DOMAIN-CONTAINING PROTEIN-RELATED"/>
    <property type="match status" value="1"/>
</dbReference>
<dbReference type="Gene3D" id="1.20.1250.20">
    <property type="entry name" value="MFS general substrate transporter like domains"/>
    <property type="match status" value="1"/>
</dbReference>
<dbReference type="CDD" id="cd17323">
    <property type="entry name" value="MFS_Tpo1_MDR_like"/>
    <property type="match status" value="1"/>
</dbReference>
<dbReference type="SUPFAM" id="SSF103473">
    <property type="entry name" value="MFS general substrate transporter"/>
    <property type="match status" value="1"/>
</dbReference>
<dbReference type="Proteomes" id="UP000092154">
    <property type="component" value="Unassembled WGS sequence"/>
</dbReference>
<feature type="transmembrane region" description="Helical" evidence="5">
    <location>
        <begin position="86"/>
        <end position="104"/>
    </location>
</feature>
<name>A0A1B7N880_9AGAM</name>
<keyword evidence="4 5" id="KW-0472">Membrane</keyword>